<reference evidence="1 2" key="1">
    <citation type="submission" date="2024-01" db="EMBL/GenBank/DDBJ databases">
        <title>The genomes of 5 underutilized Papilionoideae crops provide insights into root nodulation and disease resistanc.</title>
        <authorList>
            <person name="Jiang F."/>
        </authorList>
    </citation>
    <scope>NUCLEOTIDE SEQUENCE [LARGE SCALE GENOMIC DNA]</scope>
    <source>
        <strain evidence="1">DUOXIRENSHENG_FW03</strain>
        <tissue evidence="1">Leaves</tissue>
    </source>
</reference>
<name>A0AAN9SW53_PSOTE</name>
<evidence type="ECO:0000313" key="1">
    <source>
        <dbReference type="EMBL" id="KAK7407366.1"/>
    </source>
</evidence>
<sequence length="86" mass="9294">MRGGWSMASEAARLGGCAAAGRWRRRLRDWEDARRLLDGVGGCATGTADEALNSFLFFFSTFSLSALRALSSSSQRCTPVTPSMDD</sequence>
<dbReference type="AlphaFoldDB" id="A0AAN9SW53"/>
<evidence type="ECO:0000313" key="2">
    <source>
        <dbReference type="Proteomes" id="UP001386955"/>
    </source>
</evidence>
<comment type="caution">
    <text evidence="1">The sequence shown here is derived from an EMBL/GenBank/DDBJ whole genome shotgun (WGS) entry which is preliminary data.</text>
</comment>
<protein>
    <submittedName>
        <fullName evidence="1">Uncharacterized protein</fullName>
    </submittedName>
</protein>
<keyword evidence="2" id="KW-1185">Reference proteome</keyword>
<accession>A0AAN9SW53</accession>
<dbReference type="EMBL" id="JAYMYS010000002">
    <property type="protein sequence ID" value="KAK7407366.1"/>
    <property type="molecule type" value="Genomic_DNA"/>
</dbReference>
<organism evidence="1 2">
    <name type="scientific">Psophocarpus tetragonolobus</name>
    <name type="common">Winged bean</name>
    <name type="synonym">Dolichos tetragonolobus</name>
    <dbReference type="NCBI Taxonomy" id="3891"/>
    <lineage>
        <taxon>Eukaryota</taxon>
        <taxon>Viridiplantae</taxon>
        <taxon>Streptophyta</taxon>
        <taxon>Embryophyta</taxon>
        <taxon>Tracheophyta</taxon>
        <taxon>Spermatophyta</taxon>
        <taxon>Magnoliopsida</taxon>
        <taxon>eudicotyledons</taxon>
        <taxon>Gunneridae</taxon>
        <taxon>Pentapetalae</taxon>
        <taxon>rosids</taxon>
        <taxon>fabids</taxon>
        <taxon>Fabales</taxon>
        <taxon>Fabaceae</taxon>
        <taxon>Papilionoideae</taxon>
        <taxon>50 kb inversion clade</taxon>
        <taxon>NPAAA clade</taxon>
        <taxon>indigoferoid/millettioid clade</taxon>
        <taxon>Phaseoleae</taxon>
        <taxon>Psophocarpus</taxon>
    </lineage>
</organism>
<dbReference type="Proteomes" id="UP001386955">
    <property type="component" value="Unassembled WGS sequence"/>
</dbReference>
<gene>
    <name evidence="1" type="ORF">VNO78_09221</name>
</gene>
<proteinExistence type="predicted"/>